<evidence type="ECO:0000256" key="5">
    <source>
        <dbReference type="ARBA" id="ARBA00022684"/>
    </source>
</evidence>
<name>A0A4Q9VNH9_9HYPH</name>
<dbReference type="PANTHER" id="PTHR34378">
    <property type="entry name" value="GLUTAMATE--CYSTEINE LIGASE, CHLOROPLASTIC"/>
    <property type="match status" value="1"/>
</dbReference>
<dbReference type="InterPro" id="IPR006336">
    <property type="entry name" value="GCS2"/>
</dbReference>
<comment type="caution">
    <text evidence="11">The sequence shown here is derived from an EMBL/GenBank/DDBJ whole genome shotgun (WGS) entry which is preliminary data.</text>
</comment>
<comment type="function">
    <text evidence="10">Catalyzes the synthesis of gamma-glutamylcysteine (gamma-GC).</text>
</comment>
<evidence type="ECO:0000256" key="1">
    <source>
        <dbReference type="ARBA" id="ARBA00005006"/>
    </source>
</evidence>
<keyword evidence="7 10" id="KW-0067">ATP-binding</keyword>
<dbReference type="Pfam" id="PF04107">
    <property type="entry name" value="GCS2"/>
    <property type="match status" value="1"/>
</dbReference>
<dbReference type="EC" id="6.3.2.2" evidence="10"/>
<keyword evidence="4 10" id="KW-0436">Ligase</keyword>
<gene>
    <name evidence="11" type="ORF">EYW49_12130</name>
</gene>
<comment type="catalytic activity">
    <reaction evidence="10">
        <text>L-cysteine + L-glutamate + ATP = gamma-L-glutamyl-L-cysteine + ADP + phosphate + H(+)</text>
        <dbReference type="Rhea" id="RHEA:13285"/>
        <dbReference type="ChEBI" id="CHEBI:15378"/>
        <dbReference type="ChEBI" id="CHEBI:29985"/>
        <dbReference type="ChEBI" id="CHEBI:30616"/>
        <dbReference type="ChEBI" id="CHEBI:35235"/>
        <dbReference type="ChEBI" id="CHEBI:43474"/>
        <dbReference type="ChEBI" id="CHEBI:58173"/>
        <dbReference type="ChEBI" id="CHEBI:456216"/>
        <dbReference type="EC" id="6.3.2.2"/>
    </reaction>
</comment>
<dbReference type="GO" id="GO:0006750">
    <property type="term" value="P:glutathione biosynthetic process"/>
    <property type="evidence" value="ECO:0007669"/>
    <property type="project" value="UniProtKB-UniRule"/>
</dbReference>
<dbReference type="EMBL" id="SJFN01000016">
    <property type="protein sequence ID" value="TBW37205.1"/>
    <property type="molecule type" value="Genomic_DNA"/>
</dbReference>
<evidence type="ECO:0000313" key="12">
    <source>
        <dbReference type="Proteomes" id="UP000292781"/>
    </source>
</evidence>
<comment type="similarity">
    <text evidence="10">Belongs to the glutamate--cysteine ligase type 2 family. EgtA subfamily.</text>
</comment>
<dbReference type="InterPro" id="IPR014746">
    <property type="entry name" value="Gln_synth/guanido_kin_cat_dom"/>
</dbReference>
<evidence type="ECO:0000256" key="4">
    <source>
        <dbReference type="ARBA" id="ARBA00022598"/>
    </source>
</evidence>
<proteinExistence type="inferred from homology"/>
<comment type="similarity">
    <text evidence="2">Belongs to the carboxylate-amine ligase family. Glutamate--cysteine ligase type 2 subfamily.</text>
</comment>
<keyword evidence="5" id="KW-0317">Glutathione biosynthesis</keyword>
<protein>
    <recommendedName>
        <fullName evidence="10">Glutamate--cysteine ligase</fullName>
        <ecNumber evidence="10">6.3.2.2</ecNumber>
    </recommendedName>
</protein>
<dbReference type="GO" id="GO:0004357">
    <property type="term" value="F:glutamate-cysteine ligase activity"/>
    <property type="evidence" value="ECO:0007669"/>
    <property type="project" value="UniProtKB-UniRule"/>
</dbReference>
<keyword evidence="8" id="KW-0809">Transit peptide</keyword>
<dbReference type="Gene3D" id="3.30.590.20">
    <property type="match status" value="1"/>
</dbReference>
<evidence type="ECO:0000256" key="8">
    <source>
        <dbReference type="ARBA" id="ARBA00022946"/>
    </source>
</evidence>
<keyword evidence="12" id="KW-1185">Reference proteome</keyword>
<evidence type="ECO:0000256" key="7">
    <source>
        <dbReference type="ARBA" id="ARBA00022840"/>
    </source>
</evidence>
<evidence type="ECO:0000313" key="11">
    <source>
        <dbReference type="EMBL" id="TBW37205.1"/>
    </source>
</evidence>
<dbReference type="OrthoDB" id="9780152at2"/>
<organism evidence="11 12">
    <name type="scientific">Siculibacillus lacustris</name>
    <dbReference type="NCBI Taxonomy" id="1549641"/>
    <lineage>
        <taxon>Bacteria</taxon>
        <taxon>Pseudomonadati</taxon>
        <taxon>Pseudomonadota</taxon>
        <taxon>Alphaproteobacteria</taxon>
        <taxon>Hyphomicrobiales</taxon>
        <taxon>Ancalomicrobiaceae</taxon>
        <taxon>Siculibacillus</taxon>
    </lineage>
</organism>
<dbReference type="SUPFAM" id="SSF55931">
    <property type="entry name" value="Glutamine synthetase/guanido kinase"/>
    <property type="match status" value="1"/>
</dbReference>
<evidence type="ECO:0000256" key="9">
    <source>
        <dbReference type="ARBA" id="ARBA00023157"/>
    </source>
</evidence>
<dbReference type="GO" id="GO:0005524">
    <property type="term" value="F:ATP binding"/>
    <property type="evidence" value="ECO:0007669"/>
    <property type="project" value="UniProtKB-UniRule"/>
</dbReference>
<comment type="pathway">
    <text evidence="1">Sulfur metabolism; glutathione biosynthesis; glutathione from L-cysteine and L-glutamate: step 1/2.</text>
</comment>
<sequence length="459" mass="48966">MARDTTDERPIEGRDDLIAWIAAGSKPAAAGRIGTEHEKFPYFTADHGAVPYEGPAGIGVLIERLGERLGWEAIRDGEAVIGLADPHGGGGAISLEPGGQFELSGAPLVDLHATAAELAAHLADVAAVADPLGIAFAGLGTSPKWTLAETPAMPKSRYRIMAGYMPKVGTRGRDMMFRTSTVQVNLDFASEADMVAKLRVGLALQPIATALFAASPFLDGRPSGYLSTRSAIWLDTDRHRTGMLPQAFDAGFGFGGYVDWALDVPMYFVKRGDTYHDVTGTTFRAFLDGALAERLPGVVPEIGDWTNHVGTLFPEVRLKRYLEMRGADCGPASHVVALPALWVGLLYDPGALEAAGRLIADWTTAEQQALRDAVPRSALATPFRSGTVRDVARELLAIARSGLAARAIVDSTSGRDETVHLDVLDEIVASGQTLADRLLADFHGPWAGAIDRVLDATRY</sequence>
<accession>A0A4Q9VNH9</accession>
<evidence type="ECO:0000256" key="10">
    <source>
        <dbReference type="PIRNR" id="PIRNR017901"/>
    </source>
</evidence>
<dbReference type="AlphaFoldDB" id="A0A4Q9VNH9"/>
<keyword evidence="6 10" id="KW-0547">Nucleotide-binding</keyword>
<reference evidence="11 12" key="1">
    <citation type="submission" date="2019-02" db="EMBL/GenBank/DDBJ databases">
        <title>Siculibacillus lacustris gen. nov., sp. nov., a new rosette-forming bacterium isolated from a freshwater crater lake (Lake St. Ana, Romania).</title>
        <authorList>
            <person name="Felfoldi T."/>
            <person name="Marton Z."/>
            <person name="Szabo A."/>
            <person name="Mentes A."/>
            <person name="Boka K."/>
            <person name="Marialigeti K."/>
            <person name="Mathe I."/>
            <person name="Koncz M."/>
            <person name="Schumann P."/>
            <person name="Toth E."/>
        </authorList>
    </citation>
    <scope>NUCLEOTIDE SEQUENCE [LARGE SCALE GENOMIC DNA]</scope>
    <source>
        <strain evidence="11 12">SA-279</strain>
    </source>
</reference>
<dbReference type="RefSeq" id="WP_131309841.1">
    <property type="nucleotide sequence ID" value="NZ_SJFN01000016.1"/>
</dbReference>
<evidence type="ECO:0000256" key="6">
    <source>
        <dbReference type="ARBA" id="ARBA00022741"/>
    </source>
</evidence>
<dbReference type="NCBIfam" id="TIGR01436">
    <property type="entry name" value="glu_cys_lig_pln"/>
    <property type="match status" value="1"/>
</dbReference>
<dbReference type="InterPro" id="IPR035434">
    <property type="entry name" value="GCL_bact_plant"/>
</dbReference>
<dbReference type="PANTHER" id="PTHR34378:SF1">
    <property type="entry name" value="GLUTAMATE--CYSTEINE LIGASE, CHLOROPLASTIC"/>
    <property type="match status" value="1"/>
</dbReference>
<dbReference type="PIRSF" id="PIRSF017901">
    <property type="entry name" value="GCL"/>
    <property type="match status" value="1"/>
</dbReference>
<comment type="subunit">
    <text evidence="3">Homodimer or monomer when oxidized or reduced, respectively.</text>
</comment>
<evidence type="ECO:0000256" key="2">
    <source>
        <dbReference type="ARBA" id="ARBA00010253"/>
    </source>
</evidence>
<keyword evidence="9" id="KW-1015">Disulfide bond</keyword>
<dbReference type="Proteomes" id="UP000292781">
    <property type="component" value="Unassembled WGS sequence"/>
</dbReference>
<dbReference type="InterPro" id="IPR011556">
    <property type="entry name" value="Glut_cys_lig_pln_type"/>
</dbReference>
<evidence type="ECO:0000256" key="3">
    <source>
        <dbReference type="ARBA" id="ARBA00011153"/>
    </source>
</evidence>